<dbReference type="OrthoDB" id="41238at2759"/>
<dbReference type="FunCoup" id="W2S3Q7">
    <property type="interactions" value="690"/>
</dbReference>
<gene>
    <name evidence="2" type="ORF">HMPREF1541_01835</name>
</gene>
<evidence type="ECO:0000313" key="2">
    <source>
        <dbReference type="EMBL" id="ETN42678.1"/>
    </source>
</evidence>
<dbReference type="GeneID" id="19969174"/>
<feature type="compositionally biased region" description="Basic and acidic residues" evidence="1">
    <location>
        <begin position="206"/>
        <end position="216"/>
    </location>
</feature>
<dbReference type="PANTHER" id="PTHR43441">
    <property type="entry name" value="RIBOSOMAL-PROTEIN-SERINE ACETYLTRANSFERASE"/>
    <property type="match status" value="1"/>
</dbReference>
<evidence type="ECO:0000313" key="3">
    <source>
        <dbReference type="Proteomes" id="UP000030752"/>
    </source>
</evidence>
<proteinExistence type="predicted"/>
<dbReference type="Gene3D" id="3.40.630.30">
    <property type="match status" value="1"/>
</dbReference>
<dbReference type="VEuPathDB" id="FungiDB:HMPREF1541_01835"/>
<sequence>MAADYNFNYPLDLSKLQNVRIKLVPFDSNLPKYAYLYASKTASSEAGVANFTYLPYGPFASATDFLEWYVPAIQRQANVVWFAIMVRDGWRKAHDDDDADDADDADPEGDFAGSIAYLNADPANASCENGHLNIIPRYQRTFVNTHANGLLLHYMLDPPSQGGLGIRRMQWFANAANERSQLAAKRLGFRLEGILRWHRVLPGHKEGVAGGEKDVDGNGPGDGRGSARHSALLSLCWDDWREGGRERVAELMAR</sequence>
<dbReference type="PANTHER" id="PTHR43441:SF5">
    <property type="entry name" value="FAMILY ACETYLTRANSFERASE, PUTATIVE-RELATED"/>
    <property type="match status" value="1"/>
</dbReference>
<dbReference type="Proteomes" id="UP000030752">
    <property type="component" value="Unassembled WGS sequence"/>
</dbReference>
<feature type="region of interest" description="Disordered" evidence="1">
    <location>
        <begin position="206"/>
        <end position="226"/>
    </location>
</feature>
<organism evidence="2 3">
    <name type="scientific">Cyphellophora europaea (strain CBS 101466)</name>
    <name type="common">Phialophora europaea</name>
    <dbReference type="NCBI Taxonomy" id="1220924"/>
    <lineage>
        <taxon>Eukaryota</taxon>
        <taxon>Fungi</taxon>
        <taxon>Dikarya</taxon>
        <taxon>Ascomycota</taxon>
        <taxon>Pezizomycotina</taxon>
        <taxon>Eurotiomycetes</taxon>
        <taxon>Chaetothyriomycetidae</taxon>
        <taxon>Chaetothyriales</taxon>
        <taxon>Cyphellophoraceae</taxon>
        <taxon>Cyphellophora</taxon>
    </lineage>
</organism>
<protein>
    <recommendedName>
        <fullName evidence="4">N-acetyltransferase domain-containing protein</fullName>
    </recommendedName>
</protein>
<accession>W2S3Q7</accession>
<dbReference type="InterPro" id="IPR051908">
    <property type="entry name" value="Ribosomal_N-acetyltransferase"/>
</dbReference>
<keyword evidence="3" id="KW-1185">Reference proteome</keyword>
<dbReference type="AlphaFoldDB" id="W2S3Q7"/>
<reference evidence="2 3" key="1">
    <citation type="submission" date="2013-03" db="EMBL/GenBank/DDBJ databases">
        <title>The Genome Sequence of Phialophora europaea CBS 101466.</title>
        <authorList>
            <consortium name="The Broad Institute Genomics Platform"/>
            <person name="Cuomo C."/>
            <person name="de Hoog S."/>
            <person name="Gorbushina A."/>
            <person name="Walker B."/>
            <person name="Young S.K."/>
            <person name="Zeng Q."/>
            <person name="Gargeya S."/>
            <person name="Fitzgerald M."/>
            <person name="Haas B."/>
            <person name="Abouelleil A."/>
            <person name="Allen A.W."/>
            <person name="Alvarado L."/>
            <person name="Arachchi H.M."/>
            <person name="Berlin A.M."/>
            <person name="Chapman S.B."/>
            <person name="Gainer-Dewar J."/>
            <person name="Goldberg J."/>
            <person name="Griggs A."/>
            <person name="Gujja S."/>
            <person name="Hansen M."/>
            <person name="Howarth C."/>
            <person name="Imamovic A."/>
            <person name="Ireland A."/>
            <person name="Larimer J."/>
            <person name="McCowan C."/>
            <person name="Murphy C."/>
            <person name="Pearson M."/>
            <person name="Poon T.W."/>
            <person name="Priest M."/>
            <person name="Roberts A."/>
            <person name="Saif S."/>
            <person name="Shea T."/>
            <person name="Sisk P."/>
            <person name="Sykes S."/>
            <person name="Wortman J."/>
            <person name="Nusbaum C."/>
            <person name="Birren B."/>
        </authorList>
    </citation>
    <scope>NUCLEOTIDE SEQUENCE [LARGE SCALE GENOMIC DNA]</scope>
    <source>
        <strain evidence="2 3">CBS 101466</strain>
    </source>
</reference>
<dbReference type="eggNOG" id="ENOG502S4YT">
    <property type="taxonomic scope" value="Eukaryota"/>
</dbReference>
<name>W2S3Q7_CYPE1</name>
<dbReference type="EMBL" id="KB822718">
    <property type="protein sequence ID" value="ETN42678.1"/>
    <property type="molecule type" value="Genomic_DNA"/>
</dbReference>
<dbReference type="RefSeq" id="XP_008714414.1">
    <property type="nucleotide sequence ID" value="XM_008716192.1"/>
</dbReference>
<dbReference type="InParanoid" id="W2S3Q7"/>
<dbReference type="GO" id="GO:0008999">
    <property type="term" value="F:protein-N-terminal-alanine acetyltransferase activity"/>
    <property type="evidence" value="ECO:0007669"/>
    <property type="project" value="TreeGrafter"/>
</dbReference>
<dbReference type="HOGENOM" id="CLU_078023_0_0_1"/>
<evidence type="ECO:0008006" key="4">
    <source>
        <dbReference type="Google" id="ProtNLM"/>
    </source>
</evidence>
<dbReference type="InterPro" id="IPR016181">
    <property type="entry name" value="Acyl_CoA_acyltransferase"/>
</dbReference>
<dbReference type="GO" id="GO:1990189">
    <property type="term" value="F:protein N-terminal-serine acetyltransferase activity"/>
    <property type="evidence" value="ECO:0007669"/>
    <property type="project" value="TreeGrafter"/>
</dbReference>
<dbReference type="SUPFAM" id="SSF55729">
    <property type="entry name" value="Acyl-CoA N-acyltransferases (Nat)"/>
    <property type="match status" value="1"/>
</dbReference>
<evidence type="ECO:0000256" key="1">
    <source>
        <dbReference type="SAM" id="MobiDB-lite"/>
    </source>
</evidence>